<reference evidence="2" key="2">
    <citation type="journal article" date="2000" name="Genome Res.">
        <title>Normalization and subtraction of cap-trapper-selected cDNAs to prepare full-length cDNA libraries for rapid discovery of new genes.</title>
        <authorList>
            <person name="Carninci P."/>
            <person name="Shibata Y."/>
            <person name="Hayatsu N."/>
            <person name="Sugahara Y."/>
            <person name="Shibata K."/>
            <person name="Itoh M."/>
            <person name="Konno H."/>
            <person name="Okazaki Y."/>
            <person name="Muramatsu M."/>
            <person name="Hayashizaki Y."/>
        </authorList>
    </citation>
    <scope>NUCLEOTIDE SEQUENCE</scope>
    <source>
        <tissue evidence="2">Mammary gland</tissue>
    </source>
</reference>
<keyword evidence="1" id="KW-1133">Transmembrane helix</keyword>
<evidence type="ECO:0000256" key="1">
    <source>
        <dbReference type="SAM" id="Phobius"/>
    </source>
</evidence>
<name>Q3ULY2_MOUSE</name>
<reference evidence="2" key="5">
    <citation type="journal article" date="2002" name="Nature">
        <title>Analysis of the mouse transcriptome based on functional annotation of 60,770 full-length cDNAs.</title>
        <authorList>
            <consortium name="The FANTOM Consortium and the RIKEN Genome Exploration Research Group Phase I and II Team"/>
        </authorList>
    </citation>
    <scope>NUCLEOTIDE SEQUENCE</scope>
    <source>
        <tissue evidence="2">Mammary gland</tissue>
    </source>
</reference>
<reference evidence="2" key="8">
    <citation type="journal article" date="2005" name="Science">
        <title>Antisense Transcription in the Mammalian Transcriptome.</title>
        <authorList>
            <consortium name="RIKEN Genome Exploration Research Group and Genome Science Group (Genome Network Project Core Group) and the FANTOM Consortium"/>
        </authorList>
    </citation>
    <scope>NUCLEOTIDE SEQUENCE</scope>
    <source>
        <tissue evidence="2">Mammary gland</tissue>
    </source>
</reference>
<keyword evidence="1" id="KW-0812">Transmembrane</keyword>
<reference evidence="2" key="7">
    <citation type="journal article" date="2005" name="Science">
        <title>The Transcriptional Landscape of the Mammalian Genome.</title>
        <authorList>
            <consortium name="The FANTOM Consortium"/>
            <consortium name="Riken Genome Exploration Research Group and Genome Science Group (Genome Network Project Core Group)"/>
        </authorList>
    </citation>
    <scope>NUCLEOTIDE SEQUENCE</scope>
    <source>
        <tissue evidence="2">Mammary gland</tissue>
    </source>
</reference>
<protein>
    <submittedName>
        <fullName evidence="2">Uncharacterized protein</fullName>
    </submittedName>
</protein>
<organism evidence="2">
    <name type="scientific">Mus musculus</name>
    <name type="common">Mouse</name>
    <dbReference type="NCBI Taxonomy" id="10090"/>
    <lineage>
        <taxon>Eukaryota</taxon>
        <taxon>Metazoa</taxon>
        <taxon>Chordata</taxon>
        <taxon>Craniata</taxon>
        <taxon>Vertebrata</taxon>
        <taxon>Euteleostomi</taxon>
        <taxon>Mammalia</taxon>
        <taxon>Eutheria</taxon>
        <taxon>Euarchontoglires</taxon>
        <taxon>Glires</taxon>
        <taxon>Rodentia</taxon>
        <taxon>Myomorpha</taxon>
        <taxon>Muroidea</taxon>
        <taxon>Muridae</taxon>
        <taxon>Murinae</taxon>
        <taxon>Mus</taxon>
        <taxon>Mus</taxon>
    </lineage>
</organism>
<feature type="transmembrane region" description="Helical" evidence="1">
    <location>
        <begin position="82"/>
        <end position="103"/>
    </location>
</feature>
<reference evidence="2" key="3">
    <citation type="journal article" date="2000" name="Genome Res.">
        <title>RIKEN integrated sequence analysis (RISA) system--384-format sequencing pipeline with 384 multicapillary sequencer.</title>
        <authorList>
            <person name="Shibata K."/>
            <person name="Itoh M."/>
            <person name="Aizawa K."/>
            <person name="Nagaoka S."/>
            <person name="Sasaki N."/>
            <person name="Carninci P."/>
            <person name="Konno H."/>
            <person name="Akiyama J."/>
            <person name="Nishi K."/>
            <person name="Kitsunai T."/>
            <person name="Tashiro H."/>
            <person name="Itoh M."/>
            <person name="Sumi N."/>
            <person name="Ishii Y."/>
            <person name="Nakamura S."/>
            <person name="Hazama M."/>
            <person name="Nishine T."/>
            <person name="Harada A."/>
            <person name="Yamamoto R."/>
            <person name="Matsumoto H."/>
            <person name="Sakaguchi S."/>
            <person name="Ikegami T."/>
            <person name="Kashiwagi K."/>
            <person name="Fujiwake S."/>
            <person name="Inoue K."/>
            <person name="Togawa Y."/>
            <person name="Izawa M."/>
            <person name="Ohara E."/>
            <person name="Watahiki M."/>
            <person name="Yoneda Y."/>
            <person name="Ishikawa T."/>
            <person name="Ozawa K."/>
            <person name="Tanaka T."/>
            <person name="Matsuura S."/>
            <person name="Kawai J."/>
            <person name="Okazaki Y."/>
            <person name="Muramatsu M."/>
            <person name="Inoue Y."/>
            <person name="Kira A."/>
            <person name="Hayashizaki Y."/>
        </authorList>
    </citation>
    <scope>NUCLEOTIDE SEQUENCE</scope>
    <source>
        <tissue evidence="2">Mammary gland</tissue>
    </source>
</reference>
<sequence>MTLTAASEVIGERRGGGILFFIRIRIASFPPWRPTEPGARLPPRFYLPSFLILFLFIFLLYFLFICIFIFKLFLAPRRRTDVSGFFFFLLNHPNLKLIFFFLIF</sequence>
<reference evidence="2" key="1">
    <citation type="journal article" date="1999" name="Methods Enzymol.">
        <title>High-efficiency full-length cDNA cloning.</title>
        <authorList>
            <person name="Carninci P."/>
            <person name="Hayashizaki Y."/>
        </authorList>
    </citation>
    <scope>NUCLEOTIDE SEQUENCE</scope>
    <source>
        <tissue evidence="2">Mammary gland</tissue>
    </source>
</reference>
<dbReference type="EMBL" id="AK145235">
    <property type="protein sequence ID" value="BAE26316.1"/>
    <property type="molecule type" value="mRNA"/>
</dbReference>
<reference evidence="2" key="6">
    <citation type="submission" date="2004-03" db="EMBL/GenBank/DDBJ databases">
        <authorList>
            <person name="Arakawa T."/>
            <person name="Carninci P."/>
            <person name="Fukuda S."/>
            <person name="Hashizume W."/>
            <person name="Hayashida K."/>
            <person name="Hori F."/>
            <person name="Iida J."/>
            <person name="Imamura K."/>
            <person name="Imotani K."/>
            <person name="Itoh M."/>
            <person name="Kanagawa S."/>
            <person name="Kawai J."/>
            <person name="Kojima M."/>
            <person name="Konno H."/>
            <person name="Murata M."/>
            <person name="Nakamura M."/>
            <person name="Ninomiya N."/>
            <person name="Nishiyori H."/>
            <person name="Nomura K."/>
            <person name="Ohno M."/>
            <person name="Sakazume N."/>
            <person name="Sano H."/>
            <person name="Sasaki D."/>
            <person name="Shibata K."/>
            <person name="Shiraki T."/>
            <person name="Tagami M."/>
            <person name="Tagami Y."/>
            <person name="Waki K."/>
            <person name="Watahiki A."/>
            <person name="Muramatsu M."/>
            <person name="Hayashizaki Y."/>
        </authorList>
    </citation>
    <scope>NUCLEOTIDE SEQUENCE</scope>
    <source>
        <tissue evidence="2">Mammary gland</tissue>
    </source>
</reference>
<dbReference type="AlphaFoldDB" id="Q3ULY2"/>
<keyword evidence="1" id="KW-0472">Membrane</keyword>
<reference evidence="2" key="4">
    <citation type="journal article" date="2001" name="Nature">
        <title>Functional annotation of a full-length mouse cDNA collection.</title>
        <authorList>
            <consortium name="The RIKEN Genome Exploration Research Group Phase II Team and the FANTOM Consortium"/>
        </authorList>
    </citation>
    <scope>NUCLEOTIDE SEQUENCE</scope>
    <source>
        <tissue evidence="2">Mammary gland</tissue>
    </source>
</reference>
<accession>Q3ULY2</accession>
<evidence type="ECO:0000313" key="2">
    <source>
        <dbReference type="EMBL" id="BAE26316.1"/>
    </source>
</evidence>
<feature type="transmembrane region" description="Helical" evidence="1">
    <location>
        <begin position="45"/>
        <end position="70"/>
    </location>
</feature>
<proteinExistence type="evidence at transcript level"/>